<feature type="compositionally biased region" description="Polar residues" evidence="1">
    <location>
        <begin position="10"/>
        <end position="21"/>
    </location>
</feature>
<name>A0AAQ3T127_PASNO</name>
<feature type="domain" description="DUF4371" evidence="2">
    <location>
        <begin position="203"/>
        <end position="254"/>
    </location>
</feature>
<feature type="region of interest" description="Disordered" evidence="1">
    <location>
        <begin position="1"/>
        <end position="158"/>
    </location>
</feature>
<organism evidence="3 4">
    <name type="scientific">Paspalum notatum var. saurae</name>
    <dbReference type="NCBI Taxonomy" id="547442"/>
    <lineage>
        <taxon>Eukaryota</taxon>
        <taxon>Viridiplantae</taxon>
        <taxon>Streptophyta</taxon>
        <taxon>Embryophyta</taxon>
        <taxon>Tracheophyta</taxon>
        <taxon>Spermatophyta</taxon>
        <taxon>Magnoliopsida</taxon>
        <taxon>Liliopsida</taxon>
        <taxon>Poales</taxon>
        <taxon>Poaceae</taxon>
        <taxon>PACMAD clade</taxon>
        <taxon>Panicoideae</taxon>
        <taxon>Andropogonodae</taxon>
        <taxon>Paspaleae</taxon>
        <taxon>Paspalinae</taxon>
        <taxon>Paspalum</taxon>
    </lineage>
</organism>
<gene>
    <name evidence="3" type="ORF">U9M48_013629</name>
</gene>
<dbReference type="InterPro" id="IPR025398">
    <property type="entry name" value="DUF4371"/>
</dbReference>
<protein>
    <recommendedName>
        <fullName evidence="2">DUF4371 domain-containing protein</fullName>
    </recommendedName>
</protein>
<evidence type="ECO:0000313" key="3">
    <source>
        <dbReference type="EMBL" id="WVZ64057.1"/>
    </source>
</evidence>
<dbReference type="Pfam" id="PF14291">
    <property type="entry name" value="DUF4371"/>
    <property type="match status" value="1"/>
</dbReference>
<feature type="compositionally biased region" description="Polar residues" evidence="1">
    <location>
        <begin position="144"/>
        <end position="154"/>
    </location>
</feature>
<dbReference type="PANTHER" id="PTHR11697">
    <property type="entry name" value="GENERAL TRANSCRIPTION FACTOR 2-RELATED ZINC FINGER PROTEIN"/>
    <property type="match status" value="1"/>
</dbReference>
<proteinExistence type="predicted"/>
<evidence type="ECO:0000259" key="2">
    <source>
        <dbReference type="Pfam" id="PF14291"/>
    </source>
</evidence>
<sequence length="343" mass="37312">MALAIPRPGPTNTLAVPNPSSRGAARPRPVALALRPRLPAAPGRLHGSPQPRLAASPARRLPVAAQPCSPASVPAGRTPQPRSAARRSGLGSRRPPARPPAAARHLRHSGKPAAGQSSMEQQPSSSRKGKRKAPERDLRRYFNPSGSTNPSTHGSGVGNATIEEEEVVETHLEDTNTIGQEDVVQMPVEEAHGQDVGSNENDQGQVVEKFLGIKHVKLTTSEALKRAMVEVLSAYGLTIAKLRGQGYDGASNMRDMKTRLVNLRSEGYEPLLEEAKTFCQDNDIPIPNMEDSVPRFGRSRKGGRNNITQDHYFRVDTFYAAIDAITTEFDHRFNELILVQMLI</sequence>
<dbReference type="PANTHER" id="PTHR11697:SF230">
    <property type="entry name" value="ZINC FINGER, MYM DOMAIN CONTAINING 1"/>
    <property type="match status" value="1"/>
</dbReference>
<dbReference type="EMBL" id="CP144747">
    <property type="protein sequence ID" value="WVZ64057.1"/>
    <property type="molecule type" value="Genomic_DNA"/>
</dbReference>
<keyword evidence="4" id="KW-1185">Reference proteome</keyword>
<feature type="compositionally biased region" description="Low complexity" evidence="1">
    <location>
        <begin position="22"/>
        <end position="45"/>
    </location>
</feature>
<evidence type="ECO:0000313" key="4">
    <source>
        <dbReference type="Proteomes" id="UP001341281"/>
    </source>
</evidence>
<dbReference type="AlphaFoldDB" id="A0AAQ3T127"/>
<dbReference type="InterPro" id="IPR055298">
    <property type="entry name" value="AtLOH3-like"/>
</dbReference>
<reference evidence="3 4" key="1">
    <citation type="submission" date="2024-02" db="EMBL/GenBank/DDBJ databases">
        <title>High-quality chromosome-scale genome assembly of Pensacola bahiagrass (Paspalum notatum Flugge var. saurae).</title>
        <authorList>
            <person name="Vega J.M."/>
            <person name="Podio M."/>
            <person name="Orjuela J."/>
            <person name="Siena L.A."/>
            <person name="Pessino S.C."/>
            <person name="Combes M.C."/>
            <person name="Mariac C."/>
            <person name="Albertini E."/>
            <person name="Pupilli F."/>
            <person name="Ortiz J.P.A."/>
            <person name="Leblanc O."/>
        </authorList>
    </citation>
    <scope>NUCLEOTIDE SEQUENCE [LARGE SCALE GENOMIC DNA]</scope>
    <source>
        <strain evidence="3">R1</strain>
        <tissue evidence="3">Leaf</tissue>
    </source>
</reference>
<feature type="compositionally biased region" description="Polar residues" evidence="1">
    <location>
        <begin position="115"/>
        <end position="126"/>
    </location>
</feature>
<feature type="compositionally biased region" description="Low complexity" evidence="1">
    <location>
        <begin position="81"/>
        <end position="94"/>
    </location>
</feature>
<evidence type="ECO:0000256" key="1">
    <source>
        <dbReference type="SAM" id="MobiDB-lite"/>
    </source>
</evidence>
<accession>A0AAQ3T127</accession>
<dbReference type="Proteomes" id="UP001341281">
    <property type="component" value="Chromosome 03"/>
</dbReference>